<dbReference type="FunFam" id="3.40.50.1980:FF:000001">
    <property type="entry name" value="Histidinol dehydrogenase"/>
    <property type="match status" value="1"/>
</dbReference>
<accession>A0A974BMX9</accession>
<keyword evidence="4 8" id="KW-0479">Metal-binding</keyword>
<dbReference type="SUPFAM" id="SSF53720">
    <property type="entry name" value="ALDH-like"/>
    <property type="match status" value="1"/>
</dbReference>
<evidence type="ECO:0000256" key="3">
    <source>
        <dbReference type="ARBA" id="ARBA00012965"/>
    </source>
</evidence>
<dbReference type="Proteomes" id="UP000611629">
    <property type="component" value="Unassembled WGS sequence"/>
</dbReference>
<dbReference type="InterPro" id="IPR001692">
    <property type="entry name" value="Histidinol_DH_CS"/>
</dbReference>
<protein>
    <recommendedName>
        <fullName evidence="3 8">Histidinol dehydrogenase</fullName>
        <shortName evidence="8">HDH</shortName>
        <ecNumber evidence="3 8">1.1.1.23</ecNumber>
    </recommendedName>
</protein>
<keyword evidence="8" id="KW-0368">Histidine biosynthesis</keyword>
<dbReference type="PRINTS" id="PR00083">
    <property type="entry name" value="HOLDHDRGNASE"/>
</dbReference>
<feature type="binding site" evidence="8 12">
    <location>
        <position position="352"/>
    </location>
    <ligand>
        <name>Zn(2+)</name>
        <dbReference type="ChEBI" id="CHEBI:29105"/>
    </ligand>
</feature>
<feature type="binding site" evidence="8 12">
    <location>
        <position position="250"/>
    </location>
    <ligand>
        <name>Zn(2+)</name>
        <dbReference type="ChEBI" id="CHEBI:29105"/>
    </ligand>
</feature>
<evidence type="ECO:0000256" key="5">
    <source>
        <dbReference type="ARBA" id="ARBA00022833"/>
    </source>
</evidence>
<evidence type="ECO:0000256" key="7">
    <source>
        <dbReference type="ARBA" id="ARBA00049489"/>
    </source>
</evidence>
<dbReference type="EC" id="1.1.1.23" evidence="3 8"/>
<comment type="caution">
    <text evidence="8">Lacks conserved residue(s) required for the propagation of feature annotation.</text>
</comment>
<organism evidence="14 15">
    <name type="scientific">Sedimentibacter hydroxybenzoicus DSM 7310</name>
    <dbReference type="NCBI Taxonomy" id="1123245"/>
    <lineage>
        <taxon>Bacteria</taxon>
        <taxon>Bacillati</taxon>
        <taxon>Bacillota</taxon>
        <taxon>Tissierellia</taxon>
        <taxon>Sedimentibacter</taxon>
    </lineage>
</organism>
<evidence type="ECO:0000256" key="8">
    <source>
        <dbReference type="HAMAP-Rule" id="MF_01024"/>
    </source>
</evidence>
<dbReference type="GO" id="GO:0005829">
    <property type="term" value="C:cytosol"/>
    <property type="evidence" value="ECO:0007669"/>
    <property type="project" value="TreeGrafter"/>
</dbReference>
<dbReference type="PROSITE" id="PS00611">
    <property type="entry name" value="HISOL_DEHYDROGENASE"/>
    <property type="match status" value="1"/>
</dbReference>
<dbReference type="GO" id="GO:0008270">
    <property type="term" value="F:zinc ion binding"/>
    <property type="evidence" value="ECO:0007669"/>
    <property type="project" value="UniProtKB-UniRule"/>
</dbReference>
<keyword evidence="6 8" id="KW-0560">Oxidoreductase</keyword>
<feature type="binding site" evidence="8 11">
    <location>
        <position position="228"/>
    </location>
    <ligand>
        <name>substrate</name>
    </ligand>
</feature>
<evidence type="ECO:0000313" key="15">
    <source>
        <dbReference type="Proteomes" id="UP000611629"/>
    </source>
</evidence>
<feature type="binding site" evidence="8 11">
    <location>
        <position position="352"/>
    </location>
    <ligand>
        <name>substrate</name>
    </ligand>
</feature>
<dbReference type="HAMAP" id="MF_01024">
    <property type="entry name" value="HisD"/>
    <property type="match status" value="1"/>
</dbReference>
<feature type="binding site" evidence="8 12">
    <location>
        <position position="253"/>
    </location>
    <ligand>
        <name>Zn(2+)</name>
        <dbReference type="ChEBI" id="CHEBI:29105"/>
    </ligand>
</feature>
<keyword evidence="8" id="KW-0028">Amino-acid biosynthesis</keyword>
<feature type="binding site" evidence="8 11">
    <location>
        <position position="253"/>
    </location>
    <ligand>
        <name>substrate</name>
    </ligand>
</feature>
<dbReference type="GO" id="GO:0004399">
    <property type="term" value="F:histidinol dehydrogenase activity"/>
    <property type="evidence" value="ECO:0007669"/>
    <property type="project" value="UniProtKB-UniRule"/>
</dbReference>
<gene>
    <name evidence="8 14" type="primary">hisD</name>
    <name evidence="14" type="ORF">HZF24_18015</name>
</gene>
<dbReference type="GO" id="GO:0051287">
    <property type="term" value="F:NAD binding"/>
    <property type="evidence" value="ECO:0007669"/>
    <property type="project" value="InterPro"/>
</dbReference>
<reference evidence="14" key="1">
    <citation type="submission" date="2020-07" db="EMBL/GenBank/DDBJ databases">
        <title>Genomic analysis of a strain of Sedimentibacter Hydroxybenzoicus DSM7310.</title>
        <authorList>
            <person name="Ma S."/>
        </authorList>
    </citation>
    <scope>NUCLEOTIDE SEQUENCE</scope>
    <source>
        <strain evidence="14">DSM 7310</strain>
    </source>
</reference>
<keyword evidence="5 8" id="KW-0862">Zinc</keyword>
<evidence type="ECO:0000256" key="6">
    <source>
        <dbReference type="ARBA" id="ARBA00023002"/>
    </source>
</evidence>
<evidence type="ECO:0000256" key="10">
    <source>
        <dbReference type="PIRSR" id="PIRSR000099-1"/>
    </source>
</evidence>
<comment type="pathway">
    <text evidence="8">Amino-acid biosynthesis; L-histidine biosynthesis; L-histidine from 5-phospho-alpha-D-ribose 1-diphosphate: step 9/9.</text>
</comment>
<evidence type="ECO:0000256" key="13">
    <source>
        <dbReference type="RuleBase" id="RU004175"/>
    </source>
</evidence>
<evidence type="ECO:0000256" key="4">
    <source>
        <dbReference type="ARBA" id="ARBA00022723"/>
    </source>
</evidence>
<evidence type="ECO:0000256" key="2">
    <source>
        <dbReference type="ARBA" id="ARBA00010178"/>
    </source>
</evidence>
<comment type="caution">
    <text evidence="14">The sequence shown here is derived from an EMBL/GenBank/DDBJ whole genome shotgun (WGS) entry which is preliminary data.</text>
</comment>
<dbReference type="PANTHER" id="PTHR21256:SF2">
    <property type="entry name" value="HISTIDINE BIOSYNTHESIS TRIFUNCTIONAL PROTEIN"/>
    <property type="match status" value="1"/>
</dbReference>
<keyword evidence="8" id="KW-0520">NAD</keyword>
<dbReference type="CDD" id="cd06572">
    <property type="entry name" value="Histidinol_dh"/>
    <property type="match status" value="1"/>
</dbReference>
<dbReference type="PIRSF" id="PIRSF000099">
    <property type="entry name" value="Histidinol_dh"/>
    <property type="match status" value="1"/>
</dbReference>
<comment type="similarity">
    <text evidence="2 8 9 13">Belongs to the histidinol dehydrogenase family.</text>
</comment>
<feature type="binding site" evidence="8 11">
    <location>
        <position position="250"/>
    </location>
    <ligand>
        <name>substrate</name>
    </ligand>
</feature>
<comment type="catalytic activity">
    <reaction evidence="7 8">
        <text>L-histidinol + 2 NAD(+) + H2O = L-histidine + 2 NADH + 3 H(+)</text>
        <dbReference type="Rhea" id="RHEA:20641"/>
        <dbReference type="ChEBI" id="CHEBI:15377"/>
        <dbReference type="ChEBI" id="CHEBI:15378"/>
        <dbReference type="ChEBI" id="CHEBI:57540"/>
        <dbReference type="ChEBI" id="CHEBI:57595"/>
        <dbReference type="ChEBI" id="CHEBI:57699"/>
        <dbReference type="ChEBI" id="CHEBI:57945"/>
        <dbReference type="EC" id="1.1.1.23"/>
    </reaction>
</comment>
<proteinExistence type="inferred from homology"/>
<feature type="active site" description="Proton acceptor" evidence="8 10">
    <location>
        <position position="318"/>
    </location>
</feature>
<name>A0A974BMX9_SEDHY</name>
<dbReference type="RefSeq" id="WP_179239766.1">
    <property type="nucleotide sequence ID" value="NZ_JACBNQ010000038.1"/>
</dbReference>
<feature type="active site" description="Proton acceptor" evidence="8 10">
    <location>
        <position position="319"/>
    </location>
</feature>
<dbReference type="PANTHER" id="PTHR21256">
    <property type="entry name" value="HISTIDINOL DEHYDROGENASE HDH"/>
    <property type="match status" value="1"/>
</dbReference>
<dbReference type="InterPro" id="IPR016161">
    <property type="entry name" value="Ald_DH/histidinol_DH"/>
</dbReference>
<dbReference type="Pfam" id="PF00815">
    <property type="entry name" value="Histidinol_dh"/>
    <property type="match status" value="1"/>
</dbReference>
<evidence type="ECO:0000256" key="9">
    <source>
        <dbReference type="PIRNR" id="PIRNR000099"/>
    </source>
</evidence>
<dbReference type="NCBIfam" id="TIGR00069">
    <property type="entry name" value="hisD"/>
    <property type="match status" value="1"/>
</dbReference>
<dbReference type="Gene3D" id="3.40.50.1980">
    <property type="entry name" value="Nitrogenase molybdenum iron protein domain"/>
    <property type="match status" value="2"/>
</dbReference>
<comment type="function">
    <text evidence="1 8">Catalyzes the sequential NAD-dependent oxidations of L-histidinol to L-histidinaldehyde and then to L-histidine.</text>
</comment>
<dbReference type="FunFam" id="3.40.50.1980:FF:000026">
    <property type="entry name" value="Histidinol dehydrogenase"/>
    <property type="match status" value="1"/>
</dbReference>
<dbReference type="Gene3D" id="1.20.5.1300">
    <property type="match status" value="1"/>
</dbReference>
<dbReference type="InterPro" id="IPR022695">
    <property type="entry name" value="Histidinol_DH_monofunct"/>
</dbReference>
<evidence type="ECO:0000313" key="14">
    <source>
        <dbReference type="EMBL" id="NYB76047.1"/>
    </source>
</evidence>
<comment type="cofactor">
    <cofactor evidence="8 12">
        <name>Zn(2+)</name>
        <dbReference type="ChEBI" id="CHEBI:29105"/>
    </cofactor>
    <text evidence="8 12">Binds 1 zinc ion per subunit.</text>
</comment>
<sequence length="420" mass="45874">MKFLKSPVKKDYSTQYSLEEKVKNIIDDVKTNGDEALIKYNFQFDGNDRKLLSISKDEIDSAYEKVDKTLIEFIKAAASNIKKFAEKQKECIKPLDDFETSPGVFLGHRILPVSSCCCYVPGGGYPLYSTALMLAIPAKVAGVKRVVACSPASKETGSISPYTLVAMDIAGVDEIYCVGGAHAVAAFSYGTSQIKPVDMIVGPGNQYVAEAKRQCYGQVGIDFIAGPSEVLIISEEKGNPSYIAADLLAQCEHDRQSKGIFITTSNKLAQDVSVEIERQLNGLETRDIAEYAWENNGEIILVSSIEEACRISDEYAPEHLEIHVEDEDRTISMLNNYGSLFIGEYAAEVFGDYISGTNHTLPTIRASRYTGGLYVGNFLKVCSYQKINKKGVDSIGKAAEALALGEGLYAHAKAARIRLG</sequence>
<dbReference type="AlphaFoldDB" id="A0A974BMX9"/>
<dbReference type="InterPro" id="IPR012131">
    <property type="entry name" value="Hstdl_DH"/>
</dbReference>
<keyword evidence="15" id="KW-1185">Reference proteome</keyword>
<feature type="binding site" evidence="8 11">
    <location>
        <position position="411"/>
    </location>
    <ligand>
        <name>substrate</name>
    </ligand>
</feature>
<dbReference type="GO" id="GO:0000105">
    <property type="term" value="P:L-histidine biosynthetic process"/>
    <property type="evidence" value="ECO:0007669"/>
    <property type="project" value="UniProtKB-UniRule"/>
</dbReference>
<feature type="binding site" evidence="8 12">
    <location>
        <position position="411"/>
    </location>
    <ligand>
        <name>Zn(2+)</name>
        <dbReference type="ChEBI" id="CHEBI:29105"/>
    </ligand>
</feature>
<evidence type="ECO:0000256" key="11">
    <source>
        <dbReference type="PIRSR" id="PIRSR000099-3"/>
    </source>
</evidence>
<feature type="binding site" evidence="8 11">
    <location>
        <position position="319"/>
    </location>
    <ligand>
        <name>substrate</name>
    </ligand>
</feature>
<evidence type="ECO:0000256" key="12">
    <source>
        <dbReference type="PIRSR" id="PIRSR000099-4"/>
    </source>
</evidence>
<feature type="binding site" evidence="8 11">
    <location>
        <position position="406"/>
    </location>
    <ligand>
        <name>substrate</name>
    </ligand>
</feature>
<evidence type="ECO:0000256" key="1">
    <source>
        <dbReference type="ARBA" id="ARBA00003850"/>
    </source>
</evidence>
<dbReference type="EMBL" id="JACBNQ010000038">
    <property type="protein sequence ID" value="NYB76047.1"/>
    <property type="molecule type" value="Genomic_DNA"/>
</dbReference>